<evidence type="ECO:0008006" key="3">
    <source>
        <dbReference type="Google" id="ProtNLM"/>
    </source>
</evidence>
<reference evidence="1" key="1">
    <citation type="submission" date="2022-01" db="UniProtKB">
        <authorList>
            <consortium name="EnsemblMetazoa"/>
        </authorList>
    </citation>
    <scope>IDENTIFICATION</scope>
</reference>
<dbReference type="AlphaFoldDB" id="A0A8I6R8B7"/>
<dbReference type="OMA" id="ASYNCEA"/>
<evidence type="ECO:0000313" key="1">
    <source>
        <dbReference type="EnsemblMetazoa" id="XP_014241121.1"/>
    </source>
</evidence>
<proteinExistence type="predicted"/>
<dbReference type="GeneID" id="106661899"/>
<evidence type="ECO:0000313" key="2">
    <source>
        <dbReference type="Proteomes" id="UP000494040"/>
    </source>
</evidence>
<dbReference type="EnsemblMetazoa" id="XM_014385635.2">
    <property type="protein sequence ID" value="XP_014241121.1"/>
    <property type="gene ID" value="LOC106661899"/>
</dbReference>
<dbReference type="Proteomes" id="UP000494040">
    <property type="component" value="Unassembled WGS sequence"/>
</dbReference>
<dbReference type="OrthoDB" id="284322at2759"/>
<dbReference type="KEGG" id="clec:106661899"/>
<dbReference type="EnsemblMetazoa" id="XM_014385634.2">
    <property type="protein sequence ID" value="XP_014241120.1"/>
    <property type="gene ID" value="LOC106661899"/>
</dbReference>
<sequence length="189" mass="20786">MKFRFCGDADCPDWLLMQINTLSALSVDHFEEICLAVAESLQGNDLDYGRMNELGKEAKLDMTDLKACLSGLSFTLRSGTKYGVPSHELGAELEQLGLEPEHAARLVSIYSKCYSGLRQAALKSVLRRPAPEDLSATLTPAGLKVSFRLAEWPGNPSNRLAINMTKLQANLLLQELKTVADRMDKISGK</sequence>
<name>A0A8I6R8B7_CIMLE</name>
<dbReference type="RefSeq" id="XP_014241120.1">
    <property type="nucleotide sequence ID" value="XM_014385634.2"/>
</dbReference>
<dbReference type="PANTHER" id="PTHR16231:SF4">
    <property type="entry name" value="COMM DOMAIN-CONTAINING PROTEIN 4"/>
    <property type="match status" value="1"/>
</dbReference>
<dbReference type="PANTHER" id="PTHR16231">
    <property type="entry name" value="COMM DOMAIN-CONTAINING PROTEIN 4-8 FAMILY MEMBER"/>
    <property type="match status" value="1"/>
</dbReference>
<keyword evidence="2" id="KW-1185">Reference proteome</keyword>
<protein>
    <recommendedName>
        <fullName evidence="3">COMM domain-containing protein</fullName>
    </recommendedName>
</protein>
<organism evidence="1 2">
    <name type="scientific">Cimex lectularius</name>
    <name type="common">Bed bug</name>
    <name type="synonym">Acanthia lectularia</name>
    <dbReference type="NCBI Taxonomy" id="79782"/>
    <lineage>
        <taxon>Eukaryota</taxon>
        <taxon>Metazoa</taxon>
        <taxon>Ecdysozoa</taxon>
        <taxon>Arthropoda</taxon>
        <taxon>Hexapoda</taxon>
        <taxon>Insecta</taxon>
        <taxon>Pterygota</taxon>
        <taxon>Neoptera</taxon>
        <taxon>Paraneoptera</taxon>
        <taxon>Hemiptera</taxon>
        <taxon>Heteroptera</taxon>
        <taxon>Panheteroptera</taxon>
        <taxon>Cimicomorpha</taxon>
        <taxon>Cimicidae</taxon>
        <taxon>Cimex</taxon>
    </lineage>
</organism>
<dbReference type="Pfam" id="PF21672">
    <property type="entry name" value="COMM_HN"/>
    <property type="match status" value="1"/>
</dbReference>
<accession>A0A8I6R8B7</accession>
<dbReference type="RefSeq" id="XP_014241121.1">
    <property type="nucleotide sequence ID" value="XM_014385635.2"/>
</dbReference>
<dbReference type="InterPro" id="IPR047155">
    <property type="entry name" value="COMMD4/6/7/8"/>
</dbReference>